<keyword evidence="4" id="KW-0805">Transcription regulation</keyword>
<dbReference type="Pfam" id="PF02701">
    <property type="entry name" value="Zn_ribbon_Dof"/>
    <property type="match status" value="1"/>
</dbReference>
<evidence type="ECO:0000256" key="2">
    <source>
        <dbReference type="ARBA" id="ARBA00022771"/>
    </source>
</evidence>
<feature type="compositionally biased region" description="Basic and acidic residues" evidence="9">
    <location>
        <begin position="428"/>
        <end position="439"/>
    </location>
</feature>
<proteinExistence type="predicted"/>
<dbReference type="InterPro" id="IPR003851">
    <property type="entry name" value="Znf_Dof"/>
</dbReference>
<evidence type="ECO:0000256" key="7">
    <source>
        <dbReference type="ARBA" id="ARBA00023242"/>
    </source>
</evidence>
<evidence type="ECO:0000256" key="1">
    <source>
        <dbReference type="ARBA" id="ARBA00022723"/>
    </source>
</evidence>
<feature type="region of interest" description="Disordered" evidence="9">
    <location>
        <begin position="346"/>
        <end position="390"/>
    </location>
</feature>
<keyword evidence="12" id="KW-1185">Reference proteome</keyword>
<dbReference type="PROSITE" id="PS50884">
    <property type="entry name" value="ZF_DOF_2"/>
    <property type="match status" value="1"/>
</dbReference>
<feature type="compositionally biased region" description="Low complexity" evidence="9">
    <location>
        <begin position="58"/>
        <end position="71"/>
    </location>
</feature>
<evidence type="ECO:0000256" key="4">
    <source>
        <dbReference type="ARBA" id="ARBA00023015"/>
    </source>
</evidence>
<feature type="domain" description="Dof-type" evidence="10">
    <location>
        <begin position="119"/>
        <end position="173"/>
    </location>
</feature>
<comment type="caution">
    <text evidence="11">The sequence shown here is derived from an EMBL/GenBank/DDBJ whole genome shotgun (WGS) entry which is preliminary data.</text>
</comment>
<evidence type="ECO:0000256" key="8">
    <source>
        <dbReference type="PROSITE-ProRule" id="PRU00071"/>
    </source>
</evidence>
<keyword evidence="3" id="KW-0862">Zinc</keyword>
<evidence type="ECO:0000259" key="10">
    <source>
        <dbReference type="PROSITE" id="PS50884"/>
    </source>
</evidence>
<comment type="subcellular location">
    <subcellularLocation>
        <location evidence="8">Nucleus</location>
    </subcellularLocation>
</comment>
<feature type="region of interest" description="Disordered" evidence="9">
    <location>
        <begin position="253"/>
        <end position="288"/>
    </location>
</feature>
<evidence type="ECO:0000256" key="6">
    <source>
        <dbReference type="ARBA" id="ARBA00023163"/>
    </source>
</evidence>
<accession>A0A9Q1L0N3</accession>
<dbReference type="InterPro" id="IPR045174">
    <property type="entry name" value="Dof"/>
</dbReference>
<feature type="compositionally biased region" description="Low complexity" evidence="9">
    <location>
        <begin position="264"/>
        <end position="273"/>
    </location>
</feature>
<dbReference type="GO" id="GO:0005634">
    <property type="term" value="C:nucleus"/>
    <property type="evidence" value="ECO:0007669"/>
    <property type="project" value="UniProtKB-SubCell"/>
</dbReference>
<keyword evidence="5 8" id="KW-0238">DNA-binding</keyword>
<feature type="compositionally biased region" description="Basic and acidic residues" evidence="9">
    <location>
        <begin position="87"/>
        <end position="103"/>
    </location>
</feature>
<dbReference type="EMBL" id="JAKOGI010000005">
    <property type="protein sequence ID" value="KAJ8452328.1"/>
    <property type="molecule type" value="Genomic_DNA"/>
</dbReference>
<dbReference type="GO" id="GO:0003677">
    <property type="term" value="F:DNA binding"/>
    <property type="evidence" value="ECO:0007669"/>
    <property type="project" value="UniProtKB-UniRule"/>
</dbReference>
<evidence type="ECO:0000256" key="3">
    <source>
        <dbReference type="ARBA" id="ARBA00022833"/>
    </source>
</evidence>
<gene>
    <name evidence="11" type="ORF">Cgig2_006133</name>
</gene>
<dbReference type="GO" id="GO:0008270">
    <property type="term" value="F:zinc ion binding"/>
    <property type="evidence" value="ECO:0007669"/>
    <property type="project" value="UniProtKB-KW"/>
</dbReference>
<dbReference type="PANTHER" id="PTHR31089">
    <property type="entry name" value="CYCLIC DOF FACTOR 2"/>
    <property type="match status" value="1"/>
</dbReference>
<feature type="region of interest" description="Disordered" evidence="9">
    <location>
        <begin position="410"/>
        <end position="446"/>
    </location>
</feature>
<feature type="compositionally biased region" description="Basic and acidic residues" evidence="9">
    <location>
        <begin position="364"/>
        <end position="378"/>
    </location>
</feature>
<keyword evidence="7 8" id="KW-0539">Nucleus</keyword>
<keyword evidence="2 8" id="KW-0863">Zinc-finger</keyword>
<reference evidence="11" key="1">
    <citation type="submission" date="2022-04" db="EMBL/GenBank/DDBJ databases">
        <title>Carnegiea gigantea Genome sequencing and assembly v2.</title>
        <authorList>
            <person name="Copetti D."/>
            <person name="Sanderson M.J."/>
            <person name="Burquez A."/>
            <person name="Wojciechowski M.F."/>
        </authorList>
    </citation>
    <scope>NUCLEOTIDE SEQUENCE</scope>
    <source>
        <strain evidence="11">SGP5-SGP5p</strain>
        <tissue evidence="11">Aerial part</tissue>
    </source>
</reference>
<feature type="region of interest" description="Disordered" evidence="9">
    <location>
        <begin position="1"/>
        <end position="119"/>
    </location>
</feature>
<evidence type="ECO:0000313" key="12">
    <source>
        <dbReference type="Proteomes" id="UP001153076"/>
    </source>
</evidence>
<keyword evidence="6" id="KW-0804">Transcription</keyword>
<evidence type="ECO:0000313" key="11">
    <source>
        <dbReference type="EMBL" id="KAJ8452328.1"/>
    </source>
</evidence>
<sequence>MLEIKDPAIKLFGKTIPVAGDGDGNGFDSPRESNASSNFSEQHDVEDKELADEEAMDTEQQTDQPDDPSQPAEEESADPPTAPETDENQKAPDSEKDGKESNDTKNSQQKQIKKPDKILPCPRCNSMDTKFCYYNNYNINQPRHFCKSCQRYWTAGGTMRNVPVGAGRRKNKSSASRYCHITVSEALQAARLDVPNGIHHPGLKTNGTVLTFGTENPLCESMVSVLNIGDKKVLNGATRNGFHGIEQVVQVPCRSKENGDDRSSGSTVTTTSSMEDAVKKGPQEPMKQNLNGFPTQMPCFQWPYLWNPAVPVPPFCPSGFPMPFYPAPYWNGAAIPWNIPWVTPCPPGQTSPGSNPNSPTLGKHSRDGEMLKPGENEKGSGASTVLVPKTLRIDDPDEAAKSSIWTTLGIKKEKGDSTGRGFFNSLHSKGDGKDHKKDASPALKANPAALCRSISFQESA</sequence>
<name>A0A9Q1L0N3_9CARY</name>
<feature type="compositionally biased region" description="Basic and acidic residues" evidence="9">
    <location>
        <begin position="254"/>
        <end position="263"/>
    </location>
</feature>
<dbReference type="PROSITE" id="PS01361">
    <property type="entry name" value="ZF_DOF_1"/>
    <property type="match status" value="1"/>
</dbReference>
<protein>
    <recommendedName>
        <fullName evidence="10">Dof-type domain-containing protein</fullName>
    </recommendedName>
</protein>
<dbReference type="AlphaFoldDB" id="A0A9Q1L0N3"/>
<dbReference type="GO" id="GO:0003700">
    <property type="term" value="F:DNA-binding transcription factor activity"/>
    <property type="evidence" value="ECO:0007669"/>
    <property type="project" value="InterPro"/>
</dbReference>
<organism evidence="11 12">
    <name type="scientific">Carnegiea gigantea</name>
    <dbReference type="NCBI Taxonomy" id="171969"/>
    <lineage>
        <taxon>Eukaryota</taxon>
        <taxon>Viridiplantae</taxon>
        <taxon>Streptophyta</taxon>
        <taxon>Embryophyta</taxon>
        <taxon>Tracheophyta</taxon>
        <taxon>Spermatophyta</taxon>
        <taxon>Magnoliopsida</taxon>
        <taxon>eudicotyledons</taxon>
        <taxon>Gunneridae</taxon>
        <taxon>Pentapetalae</taxon>
        <taxon>Caryophyllales</taxon>
        <taxon>Cactineae</taxon>
        <taxon>Cactaceae</taxon>
        <taxon>Cactoideae</taxon>
        <taxon>Echinocereeae</taxon>
        <taxon>Carnegiea</taxon>
    </lineage>
</organism>
<keyword evidence="1" id="KW-0479">Metal-binding</keyword>
<feature type="compositionally biased region" description="Polar residues" evidence="9">
    <location>
        <begin position="350"/>
        <end position="360"/>
    </location>
</feature>
<dbReference type="PANTHER" id="PTHR31089:SF1">
    <property type="entry name" value="CYCLIC DOF FACTOR 3"/>
    <property type="match status" value="1"/>
</dbReference>
<dbReference type="Proteomes" id="UP001153076">
    <property type="component" value="Unassembled WGS sequence"/>
</dbReference>
<evidence type="ECO:0000256" key="9">
    <source>
        <dbReference type="SAM" id="MobiDB-lite"/>
    </source>
</evidence>
<evidence type="ECO:0000256" key="5">
    <source>
        <dbReference type="ARBA" id="ARBA00023125"/>
    </source>
</evidence>
<dbReference type="OrthoDB" id="1927254at2759"/>